<feature type="transmembrane region" description="Helical" evidence="9">
    <location>
        <begin position="316"/>
        <end position="336"/>
    </location>
</feature>
<feature type="transmembrane region" description="Helical" evidence="9">
    <location>
        <begin position="56"/>
        <end position="74"/>
    </location>
</feature>
<evidence type="ECO:0000256" key="7">
    <source>
        <dbReference type="ARBA" id="ARBA00038075"/>
    </source>
</evidence>
<dbReference type="PROSITE" id="PS50850">
    <property type="entry name" value="MFS"/>
    <property type="match status" value="1"/>
</dbReference>
<feature type="transmembrane region" description="Helical" evidence="9">
    <location>
        <begin position="229"/>
        <end position="254"/>
    </location>
</feature>
<dbReference type="GO" id="GO:0022857">
    <property type="term" value="F:transmembrane transporter activity"/>
    <property type="evidence" value="ECO:0007669"/>
    <property type="project" value="InterPro"/>
</dbReference>
<dbReference type="EMBL" id="CAFBQH010000147">
    <property type="protein sequence ID" value="CAB5057141.1"/>
    <property type="molecule type" value="Genomic_DNA"/>
</dbReference>
<dbReference type="InterPro" id="IPR020846">
    <property type="entry name" value="MFS_dom"/>
</dbReference>
<name>A0A6J7TU38_9ZZZZ</name>
<dbReference type="Gene3D" id="1.20.1250.20">
    <property type="entry name" value="MFS general substrate transporter like domains"/>
    <property type="match status" value="1"/>
</dbReference>
<feature type="transmembrane region" description="Helical" evidence="9">
    <location>
        <begin position="383"/>
        <end position="402"/>
    </location>
</feature>
<dbReference type="GO" id="GO:0005886">
    <property type="term" value="C:plasma membrane"/>
    <property type="evidence" value="ECO:0007669"/>
    <property type="project" value="UniProtKB-SubCell"/>
</dbReference>
<sequence>MSDGGSSNTLTARQVLAAPGVLALMLANLTFYIGIMLQATTLGKHIFDITNRELDIGWLGLAEFAPAVLFALVTGSVADHFNRKHVALIALGGEAVCSIGLLLYARTLPTSAMPIFMLAFFFGIARAFLSPALRPMGPMIAPEGGIPRVVAFYSATWTGAVIIGPAASGFLYAADPWIAYAVSAVLIVAGMIALSAITIPHDKARQEAAERPTVKHAMEGFHFIRRTPILLAVISLDLFAVLFGGAVALLPVIAEEQLHVGDVAYGWLRAAGGIGAAVMAIFLAFRPVRRKVGRILLLVVGVFGISTIVLGMTHSYVVAFMAVLILSAADMVSVFIRGSIAPLVTPDEKRGRVSAMENVFIGASNELGAFESGAVSSFAGTPATVVGGGIATLAIVGVWWFGFPSLRDVDTFEELDPALS</sequence>
<evidence type="ECO:0000256" key="4">
    <source>
        <dbReference type="ARBA" id="ARBA00022692"/>
    </source>
</evidence>
<keyword evidence="2" id="KW-0813">Transport</keyword>
<keyword evidence="6 9" id="KW-0472">Membrane</keyword>
<evidence type="ECO:0000259" key="10">
    <source>
        <dbReference type="PROSITE" id="PS50850"/>
    </source>
</evidence>
<feature type="transmembrane region" description="Helical" evidence="9">
    <location>
        <begin position="292"/>
        <end position="310"/>
    </location>
</feature>
<proteinExistence type="inferred from homology"/>
<accession>A0A6J7TU38</accession>
<evidence type="ECO:0000256" key="3">
    <source>
        <dbReference type="ARBA" id="ARBA00022475"/>
    </source>
</evidence>
<feature type="transmembrane region" description="Helical" evidence="9">
    <location>
        <begin position="150"/>
        <end position="171"/>
    </location>
</feature>
<keyword evidence="5 9" id="KW-1133">Transmembrane helix</keyword>
<feature type="transmembrane region" description="Helical" evidence="9">
    <location>
        <begin position="266"/>
        <end position="285"/>
    </location>
</feature>
<evidence type="ECO:0000256" key="8">
    <source>
        <dbReference type="ARBA" id="ARBA00040914"/>
    </source>
</evidence>
<evidence type="ECO:0000256" key="2">
    <source>
        <dbReference type="ARBA" id="ARBA00022448"/>
    </source>
</evidence>
<comment type="subcellular location">
    <subcellularLocation>
        <location evidence="1">Cell membrane</location>
        <topology evidence="1">Multi-pass membrane protein</topology>
    </subcellularLocation>
</comment>
<feature type="transmembrane region" description="Helical" evidence="9">
    <location>
        <begin position="177"/>
        <end position="197"/>
    </location>
</feature>
<dbReference type="CDD" id="cd06173">
    <property type="entry name" value="MFS_MefA_like"/>
    <property type="match status" value="1"/>
</dbReference>
<feature type="transmembrane region" description="Helical" evidence="9">
    <location>
        <begin position="111"/>
        <end position="129"/>
    </location>
</feature>
<dbReference type="AlphaFoldDB" id="A0A6J7TU38"/>
<protein>
    <recommendedName>
        <fullName evidence="8">Multidrug efflux pump Tap</fullName>
    </recommendedName>
</protein>
<dbReference type="InterPro" id="IPR036259">
    <property type="entry name" value="MFS_trans_sf"/>
</dbReference>
<feature type="domain" description="Major facilitator superfamily (MFS) profile" evidence="10">
    <location>
        <begin position="20"/>
        <end position="406"/>
    </location>
</feature>
<evidence type="ECO:0000313" key="12">
    <source>
        <dbReference type="EMBL" id="CAB5057141.1"/>
    </source>
</evidence>
<keyword evidence="4 9" id="KW-0812">Transmembrane</keyword>
<evidence type="ECO:0000256" key="6">
    <source>
        <dbReference type="ARBA" id="ARBA00023136"/>
    </source>
</evidence>
<keyword evidence="3" id="KW-1003">Cell membrane</keyword>
<dbReference type="SUPFAM" id="SSF103473">
    <property type="entry name" value="MFS general substrate transporter"/>
    <property type="match status" value="1"/>
</dbReference>
<dbReference type="PANTHER" id="PTHR23513:SF9">
    <property type="entry name" value="ENTEROBACTIN EXPORTER ENTS"/>
    <property type="match status" value="1"/>
</dbReference>
<gene>
    <name evidence="11" type="ORF">UFOPK2870_00912</name>
    <name evidence="12" type="ORF">UFOPK4293_01609</name>
</gene>
<comment type="similarity">
    <text evidence="7">Belongs to the major facilitator superfamily. Drug:H(+) antiporter-3 (DHA3) (TC 2.A.1.21) family.</text>
</comment>
<organism evidence="12">
    <name type="scientific">freshwater metagenome</name>
    <dbReference type="NCBI Taxonomy" id="449393"/>
    <lineage>
        <taxon>unclassified sequences</taxon>
        <taxon>metagenomes</taxon>
        <taxon>ecological metagenomes</taxon>
    </lineage>
</organism>
<dbReference type="Pfam" id="PF07690">
    <property type="entry name" value="MFS_1"/>
    <property type="match status" value="1"/>
</dbReference>
<evidence type="ECO:0000313" key="11">
    <source>
        <dbReference type="EMBL" id="CAB4764491.1"/>
    </source>
</evidence>
<dbReference type="InterPro" id="IPR011701">
    <property type="entry name" value="MFS"/>
</dbReference>
<reference evidence="12" key="1">
    <citation type="submission" date="2020-05" db="EMBL/GenBank/DDBJ databases">
        <authorList>
            <person name="Chiriac C."/>
            <person name="Salcher M."/>
            <person name="Ghai R."/>
            <person name="Kavagutti S V."/>
        </authorList>
    </citation>
    <scope>NUCLEOTIDE SEQUENCE</scope>
</reference>
<evidence type="ECO:0000256" key="1">
    <source>
        <dbReference type="ARBA" id="ARBA00004651"/>
    </source>
</evidence>
<dbReference type="PANTHER" id="PTHR23513">
    <property type="entry name" value="INTEGRAL MEMBRANE EFFLUX PROTEIN-RELATED"/>
    <property type="match status" value="1"/>
</dbReference>
<evidence type="ECO:0000256" key="9">
    <source>
        <dbReference type="SAM" id="Phobius"/>
    </source>
</evidence>
<dbReference type="EMBL" id="CAEZZL010000071">
    <property type="protein sequence ID" value="CAB4764491.1"/>
    <property type="molecule type" value="Genomic_DNA"/>
</dbReference>
<evidence type="ECO:0000256" key="5">
    <source>
        <dbReference type="ARBA" id="ARBA00022989"/>
    </source>
</evidence>
<feature type="transmembrane region" description="Helical" evidence="9">
    <location>
        <begin position="15"/>
        <end position="36"/>
    </location>
</feature>